<name>A0A7V5NYH4_9BACT</name>
<dbReference type="InterPro" id="IPR003010">
    <property type="entry name" value="C-N_Hydrolase"/>
</dbReference>
<dbReference type="Gene3D" id="3.60.110.10">
    <property type="entry name" value="Carbon-nitrogen hydrolase"/>
    <property type="match status" value="1"/>
</dbReference>
<dbReference type="PANTHER" id="PTHR38686:SF1">
    <property type="entry name" value="APOLIPOPROTEIN N-ACYLTRANSFERASE"/>
    <property type="match status" value="1"/>
</dbReference>
<evidence type="ECO:0000256" key="1">
    <source>
        <dbReference type="ARBA" id="ARBA00004651"/>
    </source>
</evidence>
<evidence type="ECO:0000256" key="8">
    <source>
        <dbReference type="ARBA" id="ARBA00023315"/>
    </source>
</evidence>
<feature type="domain" description="CN hydrolase" evidence="10">
    <location>
        <begin position="60"/>
        <end position="309"/>
    </location>
</feature>
<sequence>GVFAVSFLLALVNYALFSFMNTRKKSFLVLCFLALLGAYLYGAARLETQFNGPAQRVGLVQGNIPQDLKWDRAFLQETIAKYQKLSREAVSCGAEVVIWPETAFPLYLSEKNKWLERLLGWQRQLAKPLIFGAPYYELKGERFRVYNSLFLLRDGKIVGRYDKQRLVPFGEFVPFEKTLPWLRTLAVASGEYAPGPRSLPLKLNPHQVFGPLICFESIFPDLARQRVRDGATVLLVATNDAWFDATAGPYQHFAQAVFRAIETRRYVIRVANTGISGLIDPYGRVIKQTPLEKEAAPCVTAKHLAYFSWYTRYGDLFSLGCLGLTLAVSVSAVFRRGRL</sequence>
<evidence type="ECO:0000256" key="7">
    <source>
        <dbReference type="ARBA" id="ARBA00023136"/>
    </source>
</evidence>
<comment type="subcellular location">
    <subcellularLocation>
        <location evidence="1">Cell membrane</location>
        <topology evidence="1">Multi-pass membrane protein</topology>
    </subcellularLocation>
</comment>
<comment type="caution">
    <text evidence="11">The sequence shown here is derived from an EMBL/GenBank/DDBJ whole genome shotgun (WGS) entry which is preliminary data.</text>
</comment>
<dbReference type="Proteomes" id="UP000886101">
    <property type="component" value="Unassembled WGS sequence"/>
</dbReference>
<dbReference type="CDD" id="cd07571">
    <property type="entry name" value="ALP_N-acyl_transferase"/>
    <property type="match status" value="1"/>
</dbReference>
<dbReference type="GO" id="GO:0042158">
    <property type="term" value="P:lipoprotein biosynthetic process"/>
    <property type="evidence" value="ECO:0007669"/>
    <property type="project" value="InterPro"/>
</dbReference>
<dbReference type="PANTHER" id="PTHR38686">
    <property type="entry name" value="APOLIPOPROTEIN N-ACYLTRANSFERASE"/>
    <property type="match status" value="1"/>
</dbReference>
<dbReference type="GO" id="GO:0005886">
    <property type="term" value="C:plasma membrane"/>
    <property type="evidence" value="ECO:0007669"/>
    <property type="project" value="UniProtKB-SubCell"/>
</dbReference>
<evidence type="ECO:0000256" key="6">
    <source>
        <dbReference type="ARBA" id="ARBA00022989"/>
    </source>
</evidence>
<proteinExistence type="inferred from homology"/>
<keyword evidence="6 9" id="KW-1133">Transmembrane helix</keyword>
<keyword evidence="3" id="KW-1003">Cell membrane</keyword>
<dbReference type="GO" id="GO:0016410">
    <property type="term" value="F:N-acyltransferase activity"/>
    <property type="evidence" value="ECO:0007669"/>
    <property type="project" value="InterPro"/>
</dbReference>
<protein>
    <submittedName>
        <fullName evidence="11">Apolipoprotein N-acyltransferase</fullName>
    </submittedName>
</protein>
<organism evidence="11">
    <name type="scientific">Thermodesulfatator atlanticus</name>
    <dbReference type="NCBI Taxonomy" id="501497"/>
    <lineage>
        <taxon>Bacteria</taxon>
        <taxon>Pseudomonadati</taxon>
        <taxon>Thermodesulfobacteriota</taxon>
        <taxon>Thermodesulfobacteria</taxon>
        <taxon>Thermodesulfobacteriales</taxon>
        <taxon>Thermodesulfatatoraceae</taxon>
        <taxon>Thermodesulfatator</taxon>
    </lineage>
</organism>
<evidence type="ECO:0000256" key="4">
    <source>
        <dbReference type="ARBA" id="ARBA00022679"/>
    </source>
</evidence>
<reference evidence="11" key="1">
    <citation type="journal article" date="2020" name="mSystems">
        <title>Genome- and Community-Level Interaction Insights into Carbon Utilization and Element Cycling Functions of Hydrothermarchaeota in Hydrothermal Sediment.</title>
        <authorList>
            <person name="Zhou Z."/>
            <person name="Liu Y."/>
            <person name="Xu W."/>
            <person name="Pan J."/>
            <person name="Luo Z.H."/>
            <person name="Li M."/>
        </authorList>
    </citation>
    <scope>NUCLEOTIDE SEQUENCE [LARGE SCALE GENOMIC DNA]</scope>
    <source>
        <strain evidence="11">HyVt-533</strain>
    </source>
</reference>
<keyword evidence="7 9" id="KW-0472">Membrane</keyword>
<evidence type="ECO:0000256" key="2">
    <source>
        <dbReference type="ARBA" id="ARBA00010065"/>
    </source>
</evidence>
<keyword evidence="5 9" id="KW-0812">Transmembrane</keyword>
<evidence type="ECO:0000256" key="5">
    <source>
        <dbReference type="ARBA" id="ARBA00022692"/>
    </source>
</evidence>
<evidence type="ECO:0000259" key="10">
    <source>
        <dbReference type="PROSITE" id="PS50263"/>
    </source>
</evidence>
<dbReference type="PROSITE" id="PS50263">
    <property type="entry name" value="CN_HYDROLASE"/>
    <property type="match status" value="1"/>
</dbReference>
<dbReference type="InterPro" id="IPR036526">
    <property type="entry name" value="C-N_Hydrolase_sf"/>
</dbReference>
<dbReference type="EMBL" id="DROK01000052">
    <property type="protein sequence ID" value="HHI96564.1"/>
    <property type="molecule type" value="Genomic_DNA"/>
</dbReference>
<dbReference type="Pfam" id="PF00795">
    <property type="entry name" value="CN_hydrolase"/>
    <property type="match status" value="1"/>
</dbReference>
<keyword evidence="8" id="KW-0012">Acyltransferase</keyword>
<evidence type="ECO:0000256" key="3">
    <source>
        <dbReference type="ARBA" id="ARBA00022475"/>
    </source>
</evidence>
<evidence type="ECO:0000256" key="9">
    <source>
        <dbReference type="SAM" id="Phobius"/>
    </source>
</evidence>
<dbReference type="NCBIfam" id="TIGR00546">
    <property type="entry name" value="lnt"/>
    <property type="match status" value="1"/>
</dbReference>
<feature type="non-terminal residue" evidence="11">
    <location>
        <position position="1"/>
    </location>
</feature>
<dbReference type="AlphaFoldDB" id="A0A7V5NYH4"/>
<feature type="transmembrane region" description="Helical" evidence="9">
    <location>
        <begin position="27"/>
        <end position="46"/>
    </location>
</feature>
<dbReference type="SUPFAM" id="SSF56317">
    <property type="entry name" value="Carbon-nitrogen hydrolase"/>
    <property type="match status" value="1"/>
</dbReference>
<keyword evidence="4" id="KW-0808">Transferase</keyword>
<comment type="similarity">
    <text evidence="2">Belongs to the CN hydrolase family. Apolipoprotein N-acyltransferase subfamily.</text>
</comment>
<accession>A0A7V5NYH4</accession>
<dbReference type="InterPro" id="IPR004563">
    <property type="entry name" value="Apolipo_AcylTrfase"/>
</dbReference>
<gene>
    <name evidence="11" type="primary">lnt</name>
    <name evidence="11" type="ORF">ENJ96_01785</name>
</gene>
<evidence type="ECO:0000313" key="11">
    <source>
        <dbReference type="EMBL" id="HHI96564.1"/>
    </source>
</evidence>